<dbReference type="Gene3D" id="3.40.190.290">
    <property type="match status" value="1"/>
</dbReference>
<dbReference type="InterPro" id="IPR000847">
    <property type="entry name" value="LysR_HTH_N"/>
</dbReference>
<dbReference type="Gene3D" id="1.10.10.10">
    <property type="entry name" value="Winged helix-like DNA-binding domain superfamily/Winged helix DNA-binding domain"/>
    <property type="match status" value="1"/>
</dbReference>
<protein>
    <submittedName>
        <fullName evidence="7">LysR family transcriptional regulator</fullName>
    </submittedName>
</protein>
<evidence type="ECO:0000256" key="3">
    <source>
        <dbReference type="ARBA" id="ARBA00023015"/>
    </source>
</evidence>
<sequence>MKRDDASDLLAFLAVARERSFTRAAARLGMTQSALSQIIRSLEERMGVRLLNRTTRSVTPTQAGERLFVNIGPKFDEMDLELAALSELRERPAGTIRITATEYAVQSILMPALGRILPKYPDIKVEAFIDYGLTNIVAAQYDAGIRPGEMVARDMIAVRVGPDLRMAVVGAPSYFEHHKKPRTPQDLTEHNCINLRLPTHGGSLYAWEFEKNGRDIHVRVDGQLVFNGAGALLDAALMGFGLAYLTEAHVQPYIAQGRLVRVLSDWCGPFSGYHLYYPSRRQPSPAFSLLVDALRYRGRSALKA</sequence>
<keyword evidence="5" id="KW-0804">Transcription</keyword>
<dbReference type="Proteomes" id="UP001315278">
    <property type="component" value="Unassembled WGS sequence"/>
</dbReference>
<dbReference type="InterPro" id="IPR036388">
    <property type="entry name" value="WH-like_DNA-bd_sf"/>
</dbReference>
<keyword evidence="8" id="KW-1185">Reference proteome</keyword>
<dbReference type="PROSITE" id="PS50931">
    <property type="entry name" value="HTH_LYSR"/>
    <property type="match status" value="1"/>
</dbReference>
<organism evidence="7 8">
    <name type="scientific">Bradyrhizobium jicamae</name>
    <dbReference type="NCBI Taxonomy" id="280332"/>
    <lineage>
        <taxon>Bacteria</taxon>
        <taxon>Pseudomonadati</taxon>
        <taxon>Pseudomonadota</taxon>
        <taxon>Alphaproteobacteria</taxon>
        <taxon>Hyphomicrobiales</taxon>
        <taxon>Nitrobacteraceae</taxon>
        <taxon>Bradyrhizobium</taxon>
    </lineage>
</organism>
<comment type="caution">
    <text evidence="7">The sequence shown here is derived from an EMBL/GenBank/DDBJ whole genome shotgun (WGS) entry which is preliminary data.</text>
</comment>
<accession>A0ABS5FP53</accession>
<dbReference type="RefSeq" id="WP_212493797.1">
    <property type="nucleotide sequence ID" value="NZ_JAFCJH010000028.1"/>
</dbReference>
<comment type="function">
    <text evidence="1">NodD regulates the expression of the nodABCFE genes which encode other nodulation proteins. NodD is also a negative regulator of its own expression. Binds flavonoids as inducers.</text>
</comment>
<dbReference type="CDD" id="cd08474">
    <property type="entry name" value="PBP2_CrgA_like_5"/>
    <property type="match status" value="1"/>
</dbReference>
<evidence type="ECO:0000313" key="7">
    <source>
        <dbReference type="EMBL" id="MBR0798539.1"/>
    </source>
</evidence>
<dbReference type="PANTHER" id="PTHR30537:SF1">
    <property type="entry name" value="HTH-TYPE TRANSCRIPTIONAL REGULATOR PGRR"/>
    <property type="match status" value="1"/>
</dbReference>
<feature type="domain" description="HTH lysR-type" evidence="6">
    <location>
        <begin position="4"/>
        <end position="61"/>
    </location>
</feature>
<dbReference type="InterPro" id="IPR036390">
    <property type="entry name" value="WH_DNA-bd_sf"/>
</dbReference>
<dbReference type="PRINTS" id="PR00039">
    <property type="entry name" value="HTHLYSR"/>
</dbReference>
<dbReference type="EMBL" id="JAFCJH010000028">
    <property type="protein sequence ID" value="MBR0798539.1"/>
    <property type="molecule type" value="Genomic_DNA"/>
</dbReference>
<comment type="similarity">
    <text evidence="2">Belongs to the LysR transcriptional regulatory family.</text>
</comment>
<dbReference type="SUPFAM" id="SSF46785">
    <property type="entry name" value="Winged helix' DNA-binding domain"/>
    <property type="match status" value="1"/>
</dbReference>
<evidence type="ECO:0000256" key="4">
    <source>
        <dbReference type="ARBA" id="ARBA00023125"/>
    </source>
</evidence>
<dbReference type="Pfam" id="PF00126">
    <property type="entry name" value="HTH_1"/>
    <property type="match status" value="1"/>
</dbReference>
<gene>
    <name evidence="7" type="ORF">JQ615_24425</name>
</gene>
<dbReference type="SUPFAM" id="SSF53850">
    <property type="entry name" value="Periplasmic binding protein-like II"/>
    <property type="match status" value="1"/>
</dbReference>
<keyword evidence="4" id="KW-0238">DNA-binding</keyword>
<name>A0ABS5FP53_9BRAD</name>
<evidence type="ECO:0000256" key="1">
    <source>
        <dbReference type="ARBA" id="ARBA00003502"/>
    </source>
</evidence>
<dbReference type="InterPro" id="IPR005119">
    <property type="entry name" value="LysR_subst-bd"/>
</dbReference>
<dbReference type="PANTHER" id="PTHR30537">
    <property type="entry name" value="HTH-TYPE TRANSCRIPTIONAL REGULATOR"/>
    <property type="match status" value="1"/>
</dbReference>
<evidence type="ECO:0000256" key="2">
    <source>
        <dbReference type="ARBA" id="ARBA00009437"/>
    </source>
</evidence>
<evidence type="ECO:0000259" key="6">
    <source>
        <dbReference type="PROSITE" id="PS50931"/>
    </source>
</evidence>
<reference evidence="8" key="1">
    <citation type="journal article" date="2021" name="ISME J.">
        <title>Evolutionary origin and ecological implication of a unique nif island in free-living Bradyrhizobium lineages.</title>
        <authorList>
            <person name="Tao J."/>
        </authorList>
    </citation>
    <scope>NUCLEOTIDE SEQUENCE [LARGE SCALE GENOMIC DNA]</scope>
    <source>
        <strain evidence="8">SZCCT0434</strain>
    </source>
</reference>
<dbReference type="InterPro" id="IPR058163">
    <property type="entry name" value="LysR-type_TF_proteobact-type"/>
</dbReference>
<evidence type="ECO:0000313" key="8">
    <source>
        <dbReference type="Proteomes" id="UP001315278"/>
    </source>
</evidence>
<keyword evidence="3" id="KW-0805">Transcription regulation</keyword>
<proteinExistence type="inferred from homology"/>
<evidence type="ECO:0000256" key="5">
    <source>
        <dbReference type="ARBA" id="ARBA00023163"/>
    </source>
</evidence>
<dbReference type="Pfam" id="PF03466">
    <property type="entry name" value="LysR_substrate"/>
    <property type="match status" value="1"/>
</dbReference>